<dbReference type="Proteomes" id="UP000011988">
    <property type="component" value="Unassembled WGS sequence"/>
</dbReference>
<accession>M6CT05</accession>
<proteinExistence type="predicted"/>
<sequence>MFLKKITFYWLAYQSRFFKKNRILPILESRTGRIRSLDCRISTPAICFKI</sequence>
<dbReference type="AlphaFoldDB" id="M6CT05"/>
<dbReference type="PATRIC" id="fig|1218565.3.peg.2977"/>
<organism evidence="1 2">
    <name type="scientific">Leptospira alstonii serovar Sichuan str. 79601</name>
    <dbReference type="NCBI Taxonomy" id="1218565"/>
    <lineage>
        <taxon>Bacteria</taxon>
        <taxon>Pseudomonadati</taxon>
        <taxon>Spirochaetota</taxon>
        <taxon>Spirochaetia</taxon>
        <taxon>Leptospirales</taxon>
        <taxon>Leptospiraceae</taxon>
        <taxon>Leptospira</taxon>
    </lineage>
</organism>
<protein>
    <submittedName>
        <fullName evidence="1">Uncharacterized protein</fullName>
    </submittedName>
</protein>
<gene>
    <name evidence="1" type="ORF">LEP1GSC194_1728</name>
</gene>
<name>M6CT05_9LEPT</name>
<reference evidence="1 2" key="1">
    <citation type="submission" date="2013-01" db="EMBL/GenBank/DDBJ databases">
        <authorList>
            <person name="Harkins D.M."/>
            <person name="Durkin A.S."/>
            <person name="Brinkac L.M."/>
            <person name="Haft D.H."/>
            <person name="Selengut J.D."/>
            <person name="Sanka R."/>
            <person name="DePew J."/>
            <person name="Purushe J."/>
            <person name="Galloway R.L."/>
            <person name="Vinetz J.M."/>
            <person name="Sutton G.G."/>
            <person name="Nierman W.C."/>
            <person name="Fouts D.E."/>
        </authorList>
    </citation>
    <scope>NUCLEOTIDE SEQUENCE [LARGE SCALE GENOMIC DNA]</scope>
    <source>
        <strain evidence="1 2">79601</strain>
    </source>
</reference>
<dbReference type="EMBL" id="ANIK01000064">
    <property type="protein sequence ID" value="EMJ93661.1"/>
    <property type="molecule type" value="Genomic_DNA"/>
</dbReference>
<evidence type="ECO:0000313" key="2">
    <source>
        <dbReference type="Proteomes" id="UP000011988"/>
    </source>
</evidence>
<evidence type="ECO:0000313" key="1">
    <source>
        <dbReference type="EMBL" id="EMJ93661.1"/>
    </source>
</evidence>
<comment type="caution">
    <text evidence="1">The sequence shown here is derived from an EMBL/GenBank/DDBJ whole genome shotgun (WGS) entry which is preliminary data.</text>
</comment>